<comment type="similarity">
    <text evidence="2 4">Belongs to the eukaryotic RPC7 RNA polymerase subunit family.</text>
</comment>
<feature type="region of interest" description="Disordered" evidence="5">
    <location>
        <begin position="78"/>
        <end position="105"/>
    </location>
</feature>
<dbReference type="STRING" id="284590.Q6CX38"/>
<evidence type="ECO:0000313" key="7">
    <source>
        <dbReference type="Proteomes" id="UP000000598"/>
    </source>
</evidence>
<dbReference type="Pfam" id="PF11705">
    <property type="entry name" value="RNA_pol_3_Rpc31"/>
    <property type="match status" value="1"/>
</dbReference>
<dbReference type="EMBL" id="CR382121">
    <property type="protein sequence ID" value="CAH03089.1"/>
    <property type="molecule type" value="Genomic_DNA"/>
</dbReference>
<evidence type="ECO:0000256" key="4">
    <source>
        <dbReference type="PIRNR" id="PIRNR000777"/>
    </source>
</evidence>
<feature type="compositionally biased region" description="Acidic residues" evidence="5">
    <location>
        <begin position="189"/>
        <end position="223"/>
    </location>
</feature>
<dbReference type="Proteomes" id="UP000000598">
    <property type="component" value="Chromosome A"/>
</dbReference>
<dbReference type="InterPro" id="IPR024661">
    <property type="entry name" value="RNA_pol_III_Rpc31"/>
</dbReference>
<keyword evidence="7" id="KW-1185">Reference proteome</keyword>
<dbReference type="OMA" id="ADPYENT"/>
<comment type="subunit">
    <text evidence="4">Component of the RNA polymerase III (Pol III) complex.</text>
</comment>
<feature type="compositionally biased region" description="Acidic residues" evidence="5">
    <location>
        <begin position="231"/>
        <end position="248"/>
    </location>
</feature>
<dbReference type="PANTHER" id="PTHR15367:SF2">
    <property type="entry name" value="DNA-DIRECTED RNA POLYMERASE III SUBUNIT"/>
    <property type="match status" value="1"/>
</dbReference>
<evidence type="ECO:0000256" key="2">
    <source>
        <dbReference type="ARBA" id="ARBA00008352"/>
    </source>
</evidence>
<organism evidence="6 7">
    <name type="scientific">Kluyveromyces lactis (strain ATCC 8585 / CBS 2359 / DSM 70799 / NBRC 1267 / NRRL Y-1140 / WM37)</name>
    <name type="common">Yeast</name>
    <name type="synonym">Candida sphaerica</name>
    <dbReference type="NCBI Taxonomy" id="284590"/>
    <lineage>
        <taxon>Eukaryota</taxon>
        <taxon>Fungi</taxon>
        <taxon>Dikarya</taxon>
        <taxon>Ascomycota</taxon>
        <taxon>Saccharomycotina</taxon>
        <taxon>Saccharomycetes</taxon>
        <taxon>Saccharomycetales</taxon>
        <taxon>Saccharomycetaceae</taxon>
        <taxon>Kluyveromyces</taxon>
    </lineage>
</organism>
<evidence type="ECO:0000256" key="1">
    <source>
        <dbReference type="ARBA" id="ARBA00004123"/>
    </source>
</evidence>
<dbReference type="HOGENOM" id="CLU_072641_2_0_1"/>
<name>Q6CX38_KLULA</name>
<dbReference type="AlphaFoldDB" id="Q6CX38"/>
<dbReference type="PIRSF" id="PIRSF000777">
    <property type="entry name" value="RNA_polIII_C31"/>
    <property type="match status" value="1"/>
</dbReference>
<dbReference type="eggNOG" id="ENOG502RZ0V">
    <property type="taxonomic scope" value="Eukaryota"/>
</dbReference>
<reference evidence="6 7" key="1">
    <citation type="journal article" date="2004" name="Nature">
        <title>Genome evolution in yeasts.</title>
        <authorList>
            <consortium name="Genolevures"/>
            <person name="Dujon B."/>
            <person name="Sherman D."/>
            <person name="Fischer G."/>
            <person name="Durrens P."/>
            <person name="Casaregola S."/>
            <person name="Lafontaine I."/>
            <person name="de Montigny J."/>
            <person name="Marck C."/>
            <person name="Neuveglise C."/>
            <person name="Talla E."/>
            <person name="Goffard N."/>
            <person name="Frangeul L."/>
            <person name="Aigle M."/>
            <person name="Anthouard V."/>
            <person name="Babour A."/>
            <person name="Barbe V."/>
            <person name="Barnay S."/>
            <person name="Blanchin S."/>
            <person name="Beckerich J.M."/>
            <person name="Beyne E."/>
            <person name="Bleykasten C."/>
            <person name="Boisrame A."/>
            <person name="Boyer J."/>
            <person name="Cattolico L."/>
            <person name="Confanioleri F."/>
            <person name="de Daruvar A."/>
            <person name="Despons L."/>
            <person name="Fabre E."/>
            <person name="Fairhead C."/>
            <person name="Ferry-Dumazet H."/>
            <person name="Groppi A."/>
            <person name="Hantraye F."/>
            <person name="Hennequin C."/>
            <person name="Jauniaux N."/>
            <person name="Joyet P."/>
            <person name="Kachouri R."/>
            <person name="Kerrest A."/>
            <person name="Koszul R."/>
            <person name="Lemaire M."/>
            <person name="Lesur I."/>
            <person name="Ma L."/>
            <person name="Muller H."/>
            <person name="Nicaud J.M."/>
            <person name="Nikolski M."/>
            <person name="Oztas S."/>
            <person name="Ozier-Kalogeropoulos O."/>
            <person name="Pellenz S."/>
            <person name="Potier S."/>
            <person name="Richard G.F."/>
            <person name="Straub M.L."/>
            <person name="Suleau A."/>
            <person name="Swennene D."/>
            <person name="Tekaia F."/>
            <person name="Wesolowski-Louvel M."/>
            <person name="Westhof E."/>
            <person name="Wirth B."/>
            <person name="Zeniou-Meyer M."/>
            <person name="Zivanovic I."/>
            <person name="Bolotin-Fukuhara M."/>
            <person name="Thierry A."/>
            <person name="Bouchier C."/>
            <person name="Caudron B."/>
            <person name="Scarpelli C."/>
            <person name="Gaillardin C."/>
            <person name="Weissenbach J."/>
            <person name="Wincker P."/>
            <person name="Souciet J.L."/>
        </authorList>
    </citation>
    <scope>NUCLEOTIDE SEQUENCE [LARGE SCALE GENOMIC DNA]</scope>
    <source>
        <strain evidence="7">ATCC 8585 / CBS 2359 / DSM 70799 / NBRC 1267 / NRRL Y-1140 / WM37</strain>
    </source>
</reference>
<dbReference type="FunCoup" id="Q6CX38">
    <property type="interactions" value="96"/>
</dbReference>
<protein>
    <recommendedName>
        <fullName evidence="4">DNA-directed RNA polymerase III subunit</fullName>
    </recommendedName>
</protein>
<comment type="function">
    <text evidence="4">DNA-dependent RNA polymerase catalyzes the transcription of DNA into RNA using the four ribonucleoside triphosphates as substrates. Specific peripheric component of RNA polymerase III which synthesizes small RNAs, such as 5S rRNA and tRNAs.</text>
</comment>
<keyword evidence="3 4" id="KW-0539">Nucleus</keyword>
<proteinExistence type="inferred from homology"/>
<dbReference type="InParanoid" id="Q6CX38"/>
<evidence type="ECO:0000256" key="5">
    <source>
        <dbReference type="SAM" id="MobiDB-lite"/>
    </source>
</evidence>
<sequence>MSFRGSRGKSSSTFSNLPFGLSYSDVSAKGSTELPLIPLPLNHPSNELEREIAIHYINFKNALKDGPFFTGSMELISEEDQEEGDTENAKNKRKNKPSLQVDADGLNDGIERYSDKYLKRRKIGTSIDEHPFNIDFFPKELYHVMGINKKKLIQLSKLDKSKTLFGLNGSKEEDEAVGRALLEKMSGMVDDDEENEEGNEEKEADKDDIDEDDEFEEDDDDDYNAEKYFDDGDDDLGGDDEYPDEAEF</sequence>
<accession>Q6CX38</accession>
<dbReference type="GO" id="GO:0005666">
    <property type="term" value="C:RNA polymerase III complex"/>
    <property type="evidence" value="ECO:0007669"/>
    <property type="project" value="UniProtKB-UniRule"/>
</dbReference>
<evidence type="ECO:0000313" key="6">
    <source>
        <dbReference type="EMBL" id="CAH03089.1"/>
    </source>
</evidence>
<dbReference type="PaxDb" id="284590-Q6CX38"/>
<gene>
    <name evidence="6" type="ORF">KLLA0_A11528g</name>
</gene>
<evidence type="ECO:0000256" key="3">
    <source>
        <dbReference type="ARBA" id="ARBA00023242"/>
    </source>
</evidence>
<dbReference type="GO" id="GO:0006383">
    <property type="term" value="P:transcription by RNA polymerase III"/>
    <property type="evidence" value="ECO:0007669"/>
    <property type="project" value="UniProtKB-UniRule"/>
</dbReference>
<feature type="region of interest" description="Disordered" evidence="5">
    <location>
        <begin position="185"/>
        <end position="248"/>
    </location>
</feature>
<comment type="subcellular location">
    <subcellularLocation>
        <location evidence="1 4">Nucleus</location>
    </subcellularLocation>
</comment>
<dbReference type="PANTHER" id="PTHR15367">
    <property type="entry name" value="DNA-DIRECTED RNA POLYMERASE III"/>
    <property type="match status" value="1"/>
</dbReference>
<dbReference type="KEGG" id="kla:KLLA0_A11528g"/>